<sequence length="40" mass="4462">MNFNVSFAGQLELYGMLEMSRSSSLWVLAFSTLSEALDES</sequence>
<accession>A0A1Q9BSN0</accession>
<name>A0A1Q9BSN0_SYMMI</name>
<keyword evidence="2" id="KW-1185">Reference proteome</keyword>
<dbReference type="AlphaFoldDB" id="A0A1Q9BSN0"/>
<gene>
    <name evidence="1" type="ORF">AK812_SmicGene46984</name>
</gene>
<protein>
    <submittedName>
        <fullName evidence="1">Uncharacterized protein</fullName>
    </submittedName>
</protein>
<proteinExistence type="predicted"/>
<dbReference type="Proteomes" id="UP000186817">
    <property type="component" value="Unassembled WGS sequence"/>
</dbReference>
<reference evidence="1 2" key="1">
    <citation type="submission" date="2016-02" db="EMBL/GenBank/DDBJ databases">
        <title>Genome analysis of coral dinoflagellate symbionts highlights evolutionary adaptations to a symbiotic lifestyle.</title>
        <authorList>
            <person name="Aranda M."/>
            <person name="Li Y."/>
            <person name="Liew Y.J."/>
            <person name="Baumgarten S."/>
            <person name="Simakov O."/>
            <person name="Wilson M."/>
            <person name="Piel J."/>
            <person name="Ashoor H."/>
            <person name="Bougouffa S."/>
            <person name="Bajic V.B."/>
            <person name="Ryu T."/>
            <person name="Ravasi T."/>
            <person name="Bayer T."/>
            <person name="Micklem G."/>
            <person name="Kim H."/>
            <person name="Bhak J."/>
            <person name="Lajeunesse T.C."/>
            <person name="Voolstra C.R."/>
        </authorList>
    </citation>
    <scope>NUCLEOTIDE SEQUENCE [LARGE SCALE GENOMIC DNA]</scope>
    <source>
        <strain evidence="1 2">CCMP2467</strain>
    </source>
</reference>
<feature type="non-terminal residue" evidence="1">
    <location>
        <position position="40"/>
    </location>
</feature>
<comment type="caution">
    <text evidence="1">The sequence shown here is derived from an EMBL/GenBank/DDBJ whole genome shotgun (WGS) entry which is preliminary data.</text>
</comment>
<organism evidence="1 2">
    <name type="scientific">Symbiodinium microadriaticum</name>
    <name type="common">Dinoflagellate</name>
    <name type="synonym">Zooxanthella microadriatica</name>
    <dbReference type="NCBI Taxonomy" id="2951"/>
    <lineage>
        <taxon>Eukaryota</taxon>
        <taxon>Sar</taxon>
        <taxon>Alveolata</taxon>
        <taxon>Dinophyceae</taxon>
        <taxon>Suessiales</taxon>
        <taxon>Symbiodiniaceae</taxon>
        <taxon>Symbiodinium</taxon>
    </lineage>
</organism>
<dbReference type="EMBL" id="LSRX01004951">
    <property type="protein sequence ID" value="OLP73693.1"/>
    <property type="molecule type" value="Genomic_DNA"/>
</dbReference>
<evidence type="ECO:0000313" key="2">
    <source>
        <dbReference type="Proteomes" id="UP000186817"/>
    </source>
</evidence>
<evidence type="ECO:0000313" key="1">
    <source>
        <dbReference type="EMBL" id="OLP73693.1"/>
    </source>
</evidence>